<comment type="catalytic activity">
    <reaction evidence="11">
        <text>1'-[1,2-diacyl-sn-glycero-3-phospho],3'-[1-acyl-sn-glycero-3-phospho]-glycerol + a 1,2-diacyl-sn-glycero-3-phosphocholine = a cardiolipin + a 1-acyl-sn-glycero-3-phosphocholine</text>
        <dbReference type="Rhea" id="RHEA:33731"/>
        <dbReference type="ChEBI" id="CHEBI:57643"/>
        <dbReference type="ChEBI" id="CHEBI:58168"/>
        <dbReference type="ChEBI" id="CHEBI:62237"/>
        <dbReference type="ChEBI" id="CHEBI:64743"/>
    </reaction>
    <physiologicalReaction direction="left-to-right" evidence="11">
        <dbReference type="Rhea" id="RHEA:33732"/>
    </physiologicalReaction>
    <physiologicalReaction direction="right-to-left" evidence="11">
        <dbReference type="Rhea" id="RHEA:33733"/>
    </physiologicalReaction>
</comment>
<dbReference type="SMART" id="SM00563">
    <property type="entry name" value="PlsC"/>
    <property type="match status" value="1"/>
</dbReference>
<evidence type="ECO:0000256" key="12">
    <source>
        <dbReference type="RuleBase" id="RU365062"/>
    </source>
</evidence>
<evidence type="ECO:0000256" key="11">
    <source>
        <dbReference type="ARBA" id="ARBA00047906"/>
    </source>
</evidence>
<dbReference type="Pfam" id="PF01553">
    <property type="entry name" value="Acyltransferase"/>
    <property type="match status" value="1"/>
</dbReference>
<organism evidence="14 15">
    <name type="scientific">Candida oxycetoniae</name>
    <dbReference type="NCBI Taxonomy" id="497107"/>
    <lineage>
        <taxon>Eukaryota</taxon>
        <taxon>Fungi</taxon>
        <taxon>Dikarya</taxon>
        <taxon>Ascomycota</taxon>
        <taxon>Saccharomycotina</taxon>
        <taxon>Pichiomycetes</taxon>
        <taxon>Debaryomycetaceae</taxon>
        <taxon>Candida/Lodderomyces clade</taxon>
        <taxon>Candida</taxon>
    </lineage>
</organism>
<keyword evidence="3" id="KW-0808">Transferase</keyword>
<comment type="similarity">
    <text evidence="2 12">Belongs to the taffazin family.</text>
</comment>
<evidence type="ECO:0000256" key="3">
    <source>
        <dbReference type="ARBA" id="ARBA00022679"/>
    </source>
</evidence>
<keyword evidence="4" id="KW-1000">Mitochondrion outer membrane</keyword>
<reference evidence="14" key="1">
    <citation type="journal article" date="2022" name="DNA Res.">
        <title>Genome analysis of five recently described species of the CUG-Ser clade uncovers Candida theae as a new hybrid lineage with pathogenic potential in the Candida parapsilosis species complex.</title>
        <authorList>
            <person name="Mixao V."/>
            <person name="Del Olmo V."/>
            <person name="Hegedusova E."/>
            <person name="Saus E."/>
            <person name="Pryszcz L."/>
            <person name="Cillingova A."/>
            <person name="Nosek J."/>
            <person name="Gabaldon T."/>
        </authorList>
    </citation>
    <scope>NUCLEOTIDE SEQUENCE</scope>
    <source>
        <strain evidence="14">CBS 10844</strain>
    </source>
</reference>
<dbReference type="Proteomes" id="UP001202479">
    <property type="component" value="Unassembled WGS sequence"/>
</dbReference>
<accession>A0AAI9SXE7</accession>
<evidence type="ECO:0000313" key="14">
    <source>
        <dbReference type="EMBL" id="KAI3404508.2"/>
    </source>
</evidence>
<evidence type="ECO:0000256" key="5">
    <source>
        <dbReference type="ARBA" id="ARBA00022792"/>
    </source>
</evidence>
<dbReference type="EMBL" id="JAHUZD010000095">
    <property type="protein sequence ID" value="KAI3404508.2"/>
    <property type="molecule type" value="Genomic_DNA"/>
</dbReference>
<keyword evidence="6" id="KW-0443">Lipid metabolism</keyword>
<comment type="subcellular location">
    <subcellularLocation>
        <location evidence="1">Mitochondrion inner membrane</location>
        <topology evidence="1">Peripheral membrane protein</topology>
        <orientation evidence="1">Intermembrane side</orientation>
    </subcellularLocation>
    <subcellularLocation>
        <location evidence="10">Mitochondrion outer membrane</location>
        <topology evidence="10">Peripheral membrane protein</topology>
        <orientation evidence="10">Intermembrane side</orientation>
    </subcellularLocation>
</comment>
<feature type="domain" description="Phospholipid/glycerol acyltransferase" evidence="13">
    <location>
        <begin position="88"/>
        <end position="277"/>
    </location>
</feature>
<sequence length="430" mass="49821">MRYSIKRENITFACNDSMSFFDVLKRGDEFLSEYPRTNPLWNYASHATCLFMITGTKLILNTLYKPFVHNIEILDNALDKARKEKRGLLTVMNHMSVIDDPAFYAALPWRYHLDIDTIRWGFGAHNICFSTTIQSWFFNLGKILGTKRFGVGPIQGSIDAAIRILSPDDTLDLEFTPGVKEESKPIFLQTVNNIQDRSNSEMVKFFKPTPESTNVLMSKNPFIRSKTSWFHVFPEGFVLQLHAPHNNSMRYFKWGVSRLILESTRAPVIVPIFTYGFEKIAPEDSAEEGIKRWLPDNIGAEIHITIGEQIPDSKIEQYRKEWRNLVRKYIDKSNPTDLSLELKSGKEVQQLRSSLAAFIREKVLEIRNSIPFLEPEDPRFKDPNFWKVFTNTEGMSDKDVKFIGKNWAIKRLQSHLPEFNSNECECESEK</sequence>
<evidence type="ECO:0000313" key="15">
    <source>
        <dbReference type="Proteomes" id="UP001202479"/>
    </source>
</evidence>
<dbReference type="RefSeq" id="XP_049180253.1">
    <property type="nucleotide sequence ID" value="XM_049323958.1"/>
</dbReference>
<dbReference type="GO" id="GO:0005743">
    <property type="term" value="C:mitochondrial inner membrane"/>
    <property type="evidence" value="ECO:0007669"/>
    <property type="project" value="UniProtKB-SubCell"/>
</dbReference>
<dbReference type="PRINTS" id="PR00979">
    <property type="entry name" value="TAFAZZIN"/>
</dbReference>
<evidence type="ECO:0000259" key="13">
    <source>
        <dbReference type="SMART" id="SM00563"/>
    </source>
</evidence>
<dbReference type="GO" id="GO:0007007">
    <property type="term" value="P:inner mitochondrial membrane organization"/>
    <property type="evidence" value="ECO:0007669"/>
    <property type="project" value="TreeGrafter"/>
</dbReference>
<evidence type="ECO:0000256" key="6">
    <source>
        <dbReference type="ARBA" id="ARBA00023098"/>
    </source>
</evidence>
<evidence type="ECO:0000256" key="4">
    <source>
        <dbReference type="ARBA" id="ARBA00022787"/>
    </source>
</evidence>
<gene>
    <name evidence="14" type="ORF">KGF56_002700</name>
</gene>
<name>A0AAI9SXE7_9ASCO</name>
<protein>
    <recommendedName>
        <fullName evidence="12">Tafazzin family protein</fullName>
    </recommendedName>
</protein>
<dbReference type="AlphaFoldDB" id="A0AAI9SXE7"/>
<dbReference type="InterPro" id="IPR002123">
    <property type="entry name" value="Plipid/glycerol_acylTrfase"/>
</dbReference>
<dbReference type="GO" id="GO:0047184">
    <property type="term" value="F:1-acylglycerophosphocholine O-acyltransferase activity"/>
    <property type="evidence" value="ECO:0007669"/>
    <property type="project" value="TreeGrafter"/>
</dbReference>
<dbReference type="GO" id="GO:0035965">
    <property type="term" value="P:cardiolipin acyl-chain remodeling"/>
    <property type="evidence" value="ECO:0007669"/>
    <property type="project" value="TreeGrafter"/>
</dbReference>
<dbReference type="GeneID" id="73380317"/>
<evidence type="ECO:0000256" key="7">
    <source>
        <dbReference type="ARBA" id="ARBA00023128"/>
    </source>
</evidence>
<dbReference type="GO" id="GO:0005741">
    <property type="term" value="C:mitochondrial outer membrane"/>
    <property type="evidence" value="ECO:0007669"/>
    <property type="project" value="UniProtKB-SubCell"/>
</dbReference>
<keyword evidence="15" id="KW-1185">Reference proteome</keyword>
<evidence type="ECO:0000256" key="1">
    <source>
        <dbReference type="ARBA" id="ARBA00004137"/>
    </source>
</evidence>
<evidence type="ECO:0000256" key="9">
    <source>
        <dbReference type="ARBA" id="ARBA00023315"/>
    </source>
</evidence>
<dbReference type="PANTHER" id="PTHR12497:SF0">
    <property type="entry name" value="TAFAZZIN"/>
    <property type="match status" value="1"/>
</dbReference>
<keyword evidence="5" id="KW-0999">Mitochondrion inner membrane</keyword>
<comment type="caution">
    <text evidence="14">The sequence shown here is derived from an EMBL/GenBank/DDBJ whole genome shotgun (WGS) entry which is preliminary data.</text>
</comment>
<evidence type="ECO:0000256" key="10">
    <source>
        <dbReference type="ARBA" id="ARBA00024323"/>
    </source>
</evidence>
<keyword evidence="7" id="KW-0496">Mitochondrion</keyword>
<keyword evidence="8" id="KW-0472">Membrane</keyword>
<keyword evidence="9" id="KW-0012">Acyltransferase</keyword>
<evidence type="ECO:0000256" key="8">
    <source>
        <dbReference type="ARBA" id="ARBA00023136"/>
    </source>
</evidence>
<dbReference type="PANTHER" id="PTHR12497">
    <property type="entry name" value="TAZ PROTEIN TAFAZZIN"/>
    <property type="match status" value="1"/>
</dbReference>
<evidence type="ECO:0000256" key="2">
    <source>
        <dbReference type="ARBA" id="ARBA00010524"/>
    </source>
</evidence>
<dbReference type="InterPro" id="IPR000872">
    <property type="entry name" value="Tafazzin"/>
</dbReference>
<proteinExistence type="inferred from homology"/>